<proteinExistence type="predicted"/>
<accession>A0AA37SB03</accession>
<keyword evidence="4" id="KW-1185">Reference proteome</keyword>
<dbReference type="RefSeq" id="WP_284382695.1">
    <property type="nucleotide sequence ID" value="NZ_BSNM01000016.1"/>
</dbReference>
<evidence type="ECO:0008006" key="5">
    <source>
        <dbReference type="Google" id="ProtNLM"/>
    </source>
</evidence>
<evidence type="ECO:0000313" key="3">
    <source>
        <dbReference type="EMBL" id="GLQ32640.1"/>
    </source>
</evidence>
<feature type="signal peptide" evidence="2">
    <location>
        <begin position="1"/>
        <end position="29"/>
    </location>
</feature>
<reference evidence="3" key="1">
    <citation type="journal article" date="2014" name="Int. J. Syst. Evol. Microbiol.">
        <title>Complete genome sequence of Corynebacterium casei LMG S-19264T (=DSM 44701T), isolated from a smear-ripened cheese.</title>
        <authorList>
            <consortium name="US DOE Joint Genome Institute (JGI-PGF)"/>
            <person name="Walter F."/>
            <person name="Albersmeier A."/>
            <person name="Kalinowski J."/>
            <person name="Ruckert C."/>
        </authorList>
    </citation>
    <scope>NUCLEOTIDE SEQUENCE</scope>
    <source>
        <strain evidence="3">NBRC 110071</strain>
    </source>
</reference>
<dbReference type="InterPro" id="IPR021253">
    <property type="entry name" value="ZrgA-like"/>
</dbReference>
<dbReference type="EMBL" id="BSNM01000016">
    <property type="protein sequence ID" value="GLQ32640.1"/>
    <property type="molecule type" value="Genomic_DNA"/>
</dbReference>
<gene>
    <name evidence="3" type="ORF">GCM10007876_31190</name>
</gene>
<reference evidence="3" key="2">
    <citation type="submission" date="2023-01" db="EMBL/GenBank/DDBJ databases">
        <title>Draft genome sequence of Litoribrevibacter albus strain NBRC 110071.</title>
        <authorList>
            <person name="Sun Q."/>
            <person name="Mori K."/>
        </authorList>
    </citation>
    <scope>NUCLEOTIDE SEQUENCE</scope>
    <source>
        <strain evidence="3">NBRC 110071</strain>
    </source>
</reference>
<feature type="chain" id="PRO_5041275733" description="DUF2796 domain-containing protein" evidence="2">
    <location>
        <begin position="30"/>
        <end position="235"/>
    </location>
</feature>
<comment type="caution">
    <text evidence="3">The sequence shown here is derived from an EMBL/GenBank/DDBJ whole genome shotgun (WGS) entry which is preliminary data.</text>
</comment>
<evidence type="ECO:0000256" key="2">
    <source>
        <dbReference type="SAM" id="SignalP"/>
    </source>
</evidence>
<organism evidence="3 4">
    <name type="scientific">Litoribrevibacter albus</name>
    <dbReference type="NCBI Taxonomy" id="1473156"/>
    <lineage>
        <taxon>Bacteria</taxon>
        <taxon>Pseudomonadati</taxon>
        <taxon>Pseudomonadota</taxon>
        <taxon>Gammaproteobacteria</taxon>
        <taxon>Oceanospirillales</taxon>
        <taxon>Oceanospirillaceae</taxon>
        <taxon>Litoribrevibacter</taxon>
    </lineage>
</organism>
<evidence type="ECO:0000313" key="4">
    <source>
        <dbReference type="Proteomes" id="UP001161389"/>
    </source>
</evidence>
<dbReference type="Pfam" id="PF10986">
    <property type="entry name" value="ZrgA"/>
    <property type="match status" value="1"/>
</dbReference>
<evidence type="ECO:0000256" key="1">
    <source>
        <dbReference type="SAM" id="MobiDB-lite"/>
    </source>
</evidence>
<sequence length="235" mass="26595">MKLKRSVSLSGAVRMAGLFGLMASNGVFAELTQPEPTQPDLSQQGLRQHQAHEHGHAILNAAQEGNEVELSFEIPAMDMVGFEHQPETQAQKDQIEIIHAFLQQGQNVVSFNEEAHCQFEQATIESALLSGDDHEHHEENNHHEEHGQHDGHHGMHQDHDDERTHKEHDHEEENGHSEFEITYHVECADPSELAELNILLFKQVPTLQEIEANWFGETAVKKSELTPNQPSMDLR</sequence>
<protein>
    <recommendedName>
        <fullName evidence="5">DUF2796 domain-containing protein</fullName>
    </recommendedName>
</protein>
<name>A0AA37SB03_9GAMM</name>
<keyword evidence="2" id="KW-0732">Signal</keyword>
<dbReference type="AlphaFoldDB" id="A0AA37SB03"/>
<dbReference type="Proteomes" id="UP001161389">
    <property type="component" value="Unassembled WGS sequence"/>
</dbReference>
<feature type="region of interest" description="Disordered" evidence="1">
    <location>
        <begin position="133"/>
        <end position="176"/>
    </location>
</feature>